<keyword evidence="8" id="KW-0804">Transcription</keyword>
<evidence type="ECO:0000256" key="7">
    <source>
        <dbReference type="ARBA" id="ARBA00023125"/>
    </source>
</evidence>
<dbReference type="PRINTS" id="PR00045">
    <property type="entry name" value="SIGMA54FCT"/>
</dbReference>
<dbReference type="InterPro" id="IPR038709">
    <property type="entry name" value="RpoN_core-bd_sf"/>
</dbReference>
<dbReference type="EMBL" id="SLXV01000007">
    <property type="protein sequence ID" value="TCP69587.1"/>
    <property type="molecule type" value="Genomic_DNA"/>
</dbReference>
<dbReference type="PROSITE" id="PS00717">
    <property type="entry name" value="SIGMA54_1"/>
    <property type="match status" value="1"/>
</dbReference>
<dbReference type="RefSeq" id="WP_131848151.1">
    <property type="nucleotide sequence ID" value="NZ_SLXV01000007.1"/>
</dbReference>
<keyword evidence="5" id="KW-0805">Transcription regulation</keyword>
<comment type="similarity">
    <text evidence="1">Belongs to the sigma-54 factor family.</text>
</comment>
<organism evidence="11 12">
    <name type="scientific">Baia soyae</name>
    <dbReference type="NCBI Taxonomy" id="1544746"/>
    <lineage>
        <taxon>Bacteria</taxon>
        <taxon>Bacillati</taxon>
        <taxon>Bacillota</taxon>
        <taxon>Bacilli</taxon>
        <taxon>Bacillales</taxon>
        <taxon>Thermoactinomycetaceae</taxon>
        <taxon>Baia</taxon>
    </lineage>
</organism>
<evidence type="ECO:0000259" key="9">
    <source>
        <dbReference type="Pfam" id="PF04552"/>
    </source>
</evidence>
<dbReference type="GO" id="GO:0000428">
    <property type="term" value="C:DNA-directed RNA polymerase complex"/>
    <property type="evidence" value="ECO:0007669"/>
    <property type="project" value="UniProtKB-KW"/>
</dbReference>
<keyword evidence="2" id="KW-0240">DNA-directed RNA polymerase</keyword>
<evidence type="ECO:0000256" key="5">
    <source>
        <dbReference type="ARBA" id="ARBA00023015"/>
    </source>
</evidence>
<dbReference type="Proteomes" id="UP000294746">
    <property type="component" value="Unassembled WGS sequence"/>
</dbReference>
<dbReference type="PROSITE" id="PS50044">
    <property type="entry name" value="SIGMA54_3"/>
    <property type="match status" value="1"/>
</dbReference>
<keyword evidence="3" id="KW-0808">Transferase</keyword>
<keyword evidence="6" id="KW-0731">Sigma factor</keyword>
<dbReference type="GO" id="GO:0003677">
    <property type="term" value="F:DNA binding"/>
    <property type="evidence" value="ECO:0007669"/>
    <property type="project" value="UniProtKB-KW"/>
</dbReference>
<keyword evidence="4" id="KW-0548">Nucleotidyltransferase</keyword>
<dbReference type="Pfam" id="PF00309">
    <property type="entry name" value="Sigma54_AID"/>
    <property type="match status" value="1"/>
</dbReference>
<dbReference type="PANTHER" id="PTHR32248">
    <property type="entry name" value="RNA POLYMERASE SIGMA-54 FACTOR"/>
    <property type="match status" value="1"/>
</dbReference>
<dbReference type="GO" id="GO:0016779">
    <property type="term" value="F:nucleotidyltransferase activity"/>
    <property type="evidence" value="ECO:0007669"/>
    <property type="project" value="UniProtKB-KW"/>
</dbReference>
<comment type="caution">
    <text evidence="11">The sequence shown here is derived from an EMBL/GenBank/DDBJ whole genome shotgun (WGS) entry which is preliminary data.</text>
</comment>
<name>A0A4R2SAM6_9BACL</name>
<keyword evidence="12" id="KW-1185">Reference proteome</keyword>
<dbReference type="InterPro" id="IPR007634">
    <property type="entry name" value="RNA_pol_sigma_54_DNA-bd"/>
</dbReference>
<dbReference type="PANTHER" id="PTHR32248:SF4">
    <property type="entry name" value="RNA POLYMERASE SIGMA-54 FACTOR"/>
    <property type="match status" value="1"/>
</dbReference>
<dbReference type="PIRSF" id="PIRSF000774">
    <property type="entry name" value="RpoN"/>
    <property type="match status" value="1"/>
</dbReference>
<dbReference type="GO" id="GO:0016987">
    <property type="term" value="F:sigma factor activity"/>
    <property type="evidence" value="ECO:0007669"/>
    <property type="project" value="UniProtKB-KW"/>
</dbReference>
<dbReference type="Gene3D" id="1.10.10.60">
    <property type="entry name" value="Homeodomain-like"/>
    <property type="match status" value="1"/>
</dbReference>
<evidence type="ECO:0000259" key="10">
    <source>
        <dbReference type="Pfam" id="PF04963"/>
    </source>
</evidence>
<gene>
    <name evidence="11" type="ORF">EDD57_10723</name>
</gene>
<evidence type="ECO:0000256" key="6">
    <source>
        <dbReference type="ARBA" id="ARBA00023082"/>
    </source>
</evidence>
<evidence type="ECO:0000256" key="2">
    <source>
        <dbReference type="ARBA" id="ARBA00022478"/>
    </source>
</evidence>
<dbReference type="InterPro" id="IPR007046">
    <property type="entry name" value="RNA_pol_sigma_54_core-bd"/>
</dbReference>
<protein>
    <submittedName>
        <fullName evidence="11">RNA polymerase RpoN-/SigL-like sigma 54 subunit</fullName>
    </submittedName>
</protein>
<dbReference type="GO" id="GO:0006352">
    <property type="term" value="P:DNA-templated transcription initiation"/>
    <property type="evidence" value="ECO:0007669"/>
    <property type="project" value="InterPro"/>
</dbReference>
<sequence>MALELGFHLQQEQRLQLTMTPELRQSIQLLQYSASELALYIHEQIQENPLISLKEKPKNEESVGLFGARYTSKKQRYDHHNQELYQVETSPSLTQELEEQIRLLPLTAVERDACLFLIHSLDERGMIDSLSIEECKRLQNSESLVSRALHTIQSLDPAGIGARNVSECLELQLRRMKATELACQLVYQLIELAEERYQELSIRYQCTLDEIVSAVSEIKRCNPRPVANYSTESPRYIEPDIRIHWEQEEYTVQLNERLIPQIEIHSGYDEATYHLMDDSSKEYVRSAIQRAIWLSKAIEQRRKTILSVTQTVMEHQRAFFEQGESHLRPLNLREVAEEIGVHESTVSRVTQNKFIETDRGVFPFRYFFPNGITNQHGVEMTTTKVKNQIAELITDENRAQPLSDQLISNLLRQIGIVISRRTVTKYREELGIPSSTKRRRV</sequence>
<evidence type="ECO:0000313" key="11">
    <source>
        <dbReference type="EMBL" id="TCP69587.1"/>
    </source>
</evidence>
<evidence type="ECO:0000256" key="8">
    <source>
        <dbReference type="ARBA" id="ARBA00023163"/>
    </source>
</evidence>
<evidence type="ECO:0000313" key="12">
    <source>
        <dbReference type="Proteomes" id="UP000294746"/>
    </source>
</evidence>
<dbReference type="OrthoDB" id="9814402at2"/>
<proteinExistence type="inferred from homology"/>
<keyword evidence="7" id="KW-0238">DNA-binding</keyword>
<feature type="domain" description="RNA polymerase sigma factor 54 core-binding" evidence="10">
    <location>
        <begin position="87"/>
        <end position="268"/>
    </location>
</feature>
<dbReference type="InterPro" id="IPR000394">
    <property type="entry name" value="RNA_pol_sigma_54"/>
</dbReference>
<dbReference type="Gene3D" id="1.10.10.1330">
    <property type="entry name" value="RNA polymerase sigma-54 factor, core-binding domain"/>
    <property type="match status" value="1"/>
</dbReference>
<dbReference type="PROSITE" id="PS00718">
    <property type="entry name" value="SIGMA54_2"/>
    <property type="match status" value="1"/>
</dbReference>
<accession>A0A4R2SAM6</accession>
<feature type="domain" description="RNA polymerase sigma factor 54 DNA-binding" evidence="9">
    <location>
        <begin position="282"/>
        <end position="440"/>
    </location>
</feature>
<dbReference type="NCBIfam" id="TIGR02395">
    <property type="entry name" value="rpoN_sigma"/>
    <property type="match status" value="1"/>
</dbReference>
<evidence type="ECO:0000256" key="3">
    <source>
        <dbReference type="ARBA" id="ARBA00022679"/>
    </source>
</evidence>
<dbReference type="AlphaFoldDB" id="A0A4R2SAM6"/>
<dbReference type="GO" id="GO:0001216">
    <property type="term" value="F:DNA-binding transcription activator activity"/>
    <property type="evidence" value="ECO:0007669"/>
    <property type="project" value="InterPro"/>
</dbReference>
<evidence type="ECO:0000256" key="1">
    <source>
        <dbReference type="ARBA" id="ARBA00008798"/>
    </source>
</evidence>
<reference evidence="11 12" key="1">
    <citation type="submission" date="2019-03" db="EMBL/GenBank/DDBJ databases">
        <title>Genomic Encyclopedia of Type Strains, Phase IV (KMG-IV): sequencing the most valuable type-strain genomes for metagenomic binning, comparative biology and taxonomic classification.</title>
        <authorList>
            <person name="Goeker M."/>
        </authorList>
    </citation>
    <scope>NUCLEOTIDE SEQUENCE [LARGE SCALE GENOMIC DNA]</scope>
    <source>
        <strain evidence="11 12">DSM 46831</strain>
    </source>
</reference>
<dbReference type="Pfam" id="PF04552">
    <property type="entry name" value="Sigma54_DBD"/>
    <property type="match status" value="1"/>
</dbReference>
<evidence type="ECO:0000256" key="4">
    <source>
        <dbReference type="ARBA" id="ARBA00022695"/>
    </source>
</evidence>
<dbReference type="Pfam" id="PF04963">
    <property type="entry name" value="Sigma54_CBD"/>
    <property type="match status" value="1"/>
</dbReference>